<dbReference type="InterPro" id="IPR000836">
    <property type="entry name" value="PRTase_dom"/>
</dbReference>
<dbReference type="RefSeq" id="WP_148309192.1">
    <property type="nucleotide sequence ID" value="NZ_CP009122.1"/>
</dbReference>
<dbReference type="Proteomes" id="UP000030907">
    <property type="component" value="Chromosome"/>
</dbReference>
<accession>A0A0A7PL41</accession>
<reference evidence="1 2" key="1">
    <citation type="journal article" date="2015" name="Int. J. Syst. Evol. Microbiol.">
        <title>Description of Sphingopyxis fribergensis sp. nov. - a soil bacterium with the ability to degrade styrene and phenylacetic acid.</title>
        <authorList>
            <person name="Oelschlagel M."/>
            <person name="Ruckert C."/>
            <person name="Kalinowski J."/>
            <person name="Schmidt G."/>
            <person name="Schlomann M."/>
            <person name="Tischler D."/>
        </authorList>
    </citation>
    <scope>NUCLEOTIDE SEQUENCE [LARGE SCALE GENOMIC DNA]</scope>
    <source>
        <strain evidence="1 2">Kp5.2</strain>
    </source>
</reference>
<dbReference type="OrthoDB" id="9779910at2"/>
<dbReference type="CDD" id="cd06223">
    <property type="entry name" value="PRTases_typeI"/>
    <property type="match status" value="1"/>
</dbReference>
<dbReference type="SUPFAM" id="SSF53271">
    <property type="entry name" value="PRTase-like"/>
    <property type="match status" value="1"/>
</dbReference>
<organism evidence="1 2">
    <name type="scientific">Sphingopyxis fribergensis</name>
    <dbReference type="NCBI Taxonomy" id="1515612"/>
    <lineage>
        <taxon>Bacteria</taxon>
        <taxon>Pseudomonadati</taxon>
        <taxon>Pseudomonadota</taxon>
        <taxon>Alphaproteobacteria</taxon>
        <taxon>Sphingomonadales</taxon>
        <taxon>Sphingomonadaceae</taxon>
        <taxon>Sphingopyxis</taxon>
    </lineage>
</organism>
<dbReference type="InterPro" id="IPR029057">
    <property type="entry name" value="PRTase-like"/>
</dbReference>
<sequence length="277" mass="30361">MSLRDLMHPPITLARFQALRAKEPKRICFGSIHKNALKDNPSGKAAGFFNVPFIESVGDLFPWRLFENTKGKYGGYYRTVTDDDEFSEIKEWMSENSDVVFIRSLFDTAVSACEHYIGESRSKIGQLEYSAKYEGNADAKDRLVDILTEIYGRMHGKRNIDGIVSVPSSTAGSQSLPNYLAMHLAAKVGVPDLTGEIGWNGAKGSIKTLAIDEKWAALEGVGINVGDGIDGKDLLLIDDMYQSGATAHFVASRLRTAGANALHLLAVSKGRRDTDNK</sequence>
<name>A0A0A7PL41_9SPHN</name>
<proteinExistence type="predicted"/>
<dbReference type="KEGG" id="sphk:SKP52_19130"/>
<evidence type="ECO:0000313" key="2">
    <source>
        <dbReference type="Proteomes" id="UP000030907"/>
    </source>
</evidence>
<dbReference type="HOGENOM" id="CLU_1004375_0_0_5"/>
<evidence type="ECO:0008006" key="3">
    <source>
        <dbReference type="Google" id="ProtNLM"/>
    </source>
</evidence>
<protein>
    <recommendedName>
        <fullName evidence="3">Phosphoribosyltransferase domain-containing protein</fullName>
    </recommendedName>
</protein>
<dbReference type="AlphaFoldDB" id="A0A0A7PL41"/>
<keyword evidence="2" id="KW-1185">Reference proteome</keyword>
<dbReference type="Gene3D" id="3.40.50.2020">
    <property type="match status" value="1"/>
</dbReference>
<evidence type="ECO:0000313" key="1">
    <source>
        <dbReference type="EMBL" id="AJA10695.1"/>
    </source>
</evidence>
<gene>
    <name evidence="1" type="ORF">SKP52_19130</name>
</gene>
<dbReference type="EMBL" id="CP009122">
    <property type="protein sequence ID" value="AJA10695.1"/>
    <property type="molecule type" value="Genomic_DNA"/>
</dbReference>
<dbReference type="STRING" id="1515612.SKP52_19130"/>